<comment type="catalytic activity">
    <reaction evidence="9">
        <text>Release of signal peptides from bacterial membrane prolipoproteins. Hydrolyzes -Xaa-Yaa-Zaa-|-(S,diacylglyceryl)Cys-, in which Xaa is hydrophobic (preferably Leu), and Yaa (Ala or Ser) and Zaa (Gly or Ala) have small, neutral side chains.</text>
        <dbReference type="EC" id="3.4.23.36"/>
    </reaction>
</comment>
<comment type="subcellular location">
    <subcellularLocation>
        <location evidence="9">Cell membrane</location>
        <topology evidence="9">Multi-pass membrane protein</topology>
    </subcellularLocation>
</comment>
<dbReference type="RefSeq" id="WP_003099904.1">
    <property type="nucleotide sequence ID" value="NZ_CP010783.1"/>
</dbReference>
<dbReference type="PANTHER" id="PTHR33695:SF1">
    <property type="entry name" value="LIPOPROTEIN SIGNAL PEPTIDASE"/>
    <property type="match status" value="1"/>
</dbReference>
<dbReference type="GO" id="GO:0005886">
    <property type="term" value="C:plasma membrane"/>
    <property type="evidence" value="ECO:0007669"/>
    <property type="project" value="UniProtKB-SubCell"/>
</dbReference>
<keyword evidence="3 9" id="KW-0645">Protease</keyword>
<feature type="active site" evidence="9">
    <location>
        <position position="114"/>
    </location>
</feature>
<comment type="caution">
    <text evidence="9">Lacks conserved residue(s) required for the propagation of feature annotation.</text>
</comment>
<keyword evidence="8 9" id="KW-0472">Membrane</keyword>
<feature type="transmembrane region" description="Helical" evidence="9">
    <location>
        <begin position="124"/>
        <end position="145"/>
    </location>
</feature>
<evidence type="ECO:0000256" key="10">
    <source>
        <dbReference type="RuleBase" id="RU004181"/>
    </source>
</evidence>
<evidence type="ECO:0000313" key="14">
    <source>
        <dbReference type="Proteomes" id="UP000269148"/>
    </source>
</evidence>
<keyword evidence="5 9" id="KW-0064">Aspartyl protease</keyword>
<comment type="function">
    <text evidence="9">This protein specifically catalyzes the removal of signal peptides from prolipoproteins.</text>
</comment>
<keyword evidence="4 9" id="KW-0812">Transmembrane</keyword>
<dbReference type="EMBL" id="CP007586">
    <property type="protein sequence ID" value="AHY15915.1"/>
    <property type="molecule type" value="Genomic_DNA"/>
</dbReference>
<evidence type="ECO:0000313" key="13">
    <source>
        <dbReference type="Proteomes" id="UP000025245"/>
    </source>
</evidence>
<dbReference type="OrthoDB" id="9810259at2"/>
<evidence type="ECO:0000313" key="11">
    <source>
        <dbReference type="EMBL" id="AHY15915.1"/>
    </source>
</evidence>
<evidence type="ECO:0000256" key="5">
    <source>
        <dbReference type="ARBA" id="ARBA00022750"/>
    </source>
</evidence>
<accession>A0A1J0MZ94</accession>
<reference evidence="11 13" key="1">
    <citation type="journal article" date="2014" name="Genome Announc.">
        <title>Complete Genome Sequence of a Virulent Strain, Streptococcus iniae ISET0901, Isolated from Diseased Tilapia.</title>
        <authorList>
            <person name="Pridgeon J.W."/>
            <person name="Zhang D."/>
            <person name="Zhang L."/>
        </authorList>
    </citation>
    <scope>NUCLEOTIDE SEQUENCE [LARGE SCALE GENOMIC DNA]</scope>
    <source>
        <strain evidence="11 13">ISET0901</strain>
    </source>
</reference>
<dbReference type="AlphaFoldDB" id="A0A1J0MZ94"/>
<organism evidence="12 14">
    <name type="scientific">Streptococcus iniae</name>
    <name type="common">Streptococcus shiloi</name>
    <dbReference type="NCBI Taxonomy" id="1346"/>
    <lineage>
        <taxon>Bacteria</taxon>
        <taxon>Bacillati</taxon>
        <taxon>Bacillota</taxon>
        <taxon>Bacilli</taxon>
        <taxon>Lactobacillales</taxon>
        <taxon>Streptococcaceae</taxon>
        <taxon>Streptococcus</taxon>
    </lineage>
</organism>
<evidence type="ECO:0000256" key="2">
    <source>
        <dbReference type="ARBA" id="ARBA00022475"/>
    </source>
</evidence>
<evidence type="ECO:0000256" key="9">
    <source>
        <dbReference type="HAMAP-Rule" id="MF_00161"/>
    </source>
</evidence>
<dbReference type="STRING" id="1346.BMF34_05575"/>
<evidence type="ECO:0000256" key="6">
    <source>
        <dbReference type="ARBA" id="ARBA00022801"/>
    </source>
</evidence>
<dbReference type="EC" id="3.4.23.36" evidence="9"/>
<dbReference type="GO" id="GO:0004190">
    <property type="term" value="F:aspartic-type endopeptidase activity"/>
    <property type="evidence" value="ECO:0007669"/>
    <property type="project" value="UniProtKB-UniRule"/>
</dbReference>
<dbReference type="EMBL" id="QLQD01000053">
    <property type="protein sequence ID" value="RLU56823.1"/>
    <property type="molecule type" value="Genomic_DNA"/>
</dbReference>
<dbReference type="Pfam" id="PF01252">
    <property type="entry name" value="Peptidase_A8"/>
    <property type="match status" value="1"/>
</dbReference>
<gene>
    <name evidence="9" type="primary">lspA</name>
    <name evidence="12" type="ORF">DIY07_05795</name>
    <name evidence="11" type="ORF">DQ08_05500</name>
</gene>
<dbReference type="SMR" id="A0A1J0MZ94"/>
<dbReference type="KEGG" id="siz:SI82_05680"/>
<dbReference type="KEGG" id="sio:DW64_05495"/>
<dbReference type="Proteomes" id="UP000025245">
    <property type="component" value="Chromosome"/>
</dbReference>
<dbReference type="HAMAP" id="MF_00161">
    <property type="entry name" value="LspA"/>
    <property type="match status" value="1"/>
</dbReference>
<dbReference type="PANTHER" id="PTHR33695">
    <property type="entry name" value="LIPOPROTEIN SIGNAL PEPTIDASE"/>
    <property type="match status" value="1"/>
</dbReference>
<dbReference type="GeneID" id="35765576"/>
<evidence type="ECO:0000256" key="1">
    <source>
        <dbReference type="ARBA" id="ARBA00006139"/>
    </source>
</evidence>
<dbReference type="KEGG" id="siq:DQ08_05500"/>
<dbReference type="GO" id="GO:0006508">
    <property type="term" value="P:proteolysis"/>
    <property type="evidence" value="ECO:0007669"/>
    <property type="project" value="UniProtKB-KW"/>
</dbReference>
<protein>
    <recommendedName>
        <fullName evidence="9">Lipoprotein signal peptidase</fullName>
        <ecNumber evidence="9">3.4.23.36</ecNumber>
    </recommendedName>
    <alternativeName>
        <fullName evidence="9">Prolipoprotein signal peptidase</fullName>
    </alternativeName>
    <alternativeName>
        <fullName evidence="9">Signal peptidase II</fullName>
        <shortName evidence="9">SPase II</shortName>
    </alternativeName>
</protein>
<evidence type="ECO:0000256" key="3">
    <source>
        <dbReference type="ARBA" id="ARBA00022670"/>
    </source>
</evidence>
<dbReference type="InterPro" id="IPR001872">
    <property type="entry name" value="Peptidase_A8"/>
</dbReference>
<keyword evidence="6 9" id="KW-0378">Hydrolase</keyword>
<sequence length="148" mass="17042">MKWIKLLLWSVVLVALDQLSKWWTVSTISLGEIKPFIPGFVSLTYLQNKGAAFSILQDQQWFFTVITIAVLSFAVYYYITNKQMHFWKELALFLIISGAIGNFSDRLTLGYVVDMVHLDVIDFAIFNVADSYLCVGVFLLMVILWKED</sequence>
<comment type="pathway">
    <text evidence="9">Protein modification; lipoprotein biosynthesis (signal peptide cleavage).</text>
</comment>
<name>A0A1J0MZ94_STRIN</name>
<evidence type="ECO:0000313" key="12">
    <source>
        <dbReference type="EMBL" id="RLU56823.1"/>
    </source>
</evidence>
<evidence type="ECO:0000256" key="4">
    <source>
        <dbReference type="ARBA" id="ARBA00022692"/>
    </source>
</evidence>
<feature type="active site" evidence="9">
    <location>
        <position position="130"/>
    </location>
</feature>
<comment type="similarity">
    <text evidence="1 9 10">Belongs to the peptidase A8 family.</text>
</comment>
<reference evidence="12 14" key="2">
    <citation type="submission" date="2018-06" db="EMBL/GenBank/DDBJ databases">
        <title>Mutators as drivers of adaptation in pathogenic bacteria and a risk factor for host jumps and vaccine escape.</title>
        <authorList>
            <person name="Barnes A.C."/>
            <person name="Silayeva O."/>
        </authorList>
    </citation>
    <scope>NUCLEOTIDE SEQUENCE [LARGE SCALE GENOMIC DNA]</scope>
    <source>
        <strain evidence="12 14">QMA0445</strain>
    </source>
</reference>
<evidence type="ECO:0000256" key="7">
    <source>
        <dbReference type="ARBA" id="ARBA00022989"/>
    </source>
</evidence>
<dbReference type="NCBIfam" id="TIGR00077">
    <property type="entry name" value="lspA"/>
    <property type="match status" value="1"/>
</dbReference>
<feature type="transmembrane region" description="Helical" evidence="9">
    <location>
        <begin position="86"/>
        <end position="104"/>
    </location>
</feature>
<proteinExistence type="inferred from homology"/>
<keyword evidence="13" id="KW-1185">Reference proteome</keyword>
<dbReference type="PRINTS" id="PR00781">
    <property type="entry name" value="LIPOSIGPTASE"/>
</dbReference>
<dbReference type="Proteomes" id="UP000269148">
    <property type="component" value="Unassembled WGS sequence"/>
</dbReference>
<dbReference type="eggNOG" id="COG0597">
    <property type="taxonomic scope" value="Bacteria"/>
</dbReference>
<feature type="transmembrane region" description="Helical" evidence="9">
    <location>
        <begin position="61"/>
        <end position="79"/>
    </location>
</feature>
<keyword evidence="7 9" id="KW-1133">Transmembrane helix</keyword>
<keyword evidence="11" id="KW-0449">Lipoprotein</keyword>
<evidence type="ECO:0000256" key="8">
    <source>
        <dbReference type="ARBA" id="ARBA00023136"/>
    </source>
</evidence>
<keyword evidence="2 9" id="KW-1003">Cell membrane</keyword>
<dbReference type="UniPathway" id="UPA00665"/>